<dbReference type="EC" id="2.1.1.37" evidence="8"/>
<evidence type="ECO:0000256" key="7">
    <source>
        <dbReference type="RuleBase" id="RU000416"/>
    </source>
</evidence>
<dbReference type="SUPFAM" id="SSF53335">
    <property type="entry name" value="S-adenosyl-L-methionine-dependent methyltransferases"/>
    <property type="match status" value="1"/>
</dbReference>
<evidence type="ECO:0000256" key="2">
    <source>
        <dbReference type="ARBA" id="ARBA00022679"/>
    </source>
</evidence>
<keyword evidence="2 6" id="KW-0808">Transferase</keyword>
<dbReference type="GO" id="GO:0044027">
    <property type="term" value="P:negative regulation of gene expression via chromosomal CpG island methylation"/>
    <property type="evidence" value="ECO:0007669"/>
    <property type="project" value="TreeGrafter"/>
</dbReference>
<accession>A0A7G9TE84</accession>
<evidence type="ECO:0000256" key="8">
    <source>
        <dbReference type="RuleBase" id="RU000417"/>
    </source>
</evidence>
<dbReference type="InterPro" id="IPR031303">
    <property type="entry name" value="C5_meth_CS"/>
</dbReference>
<dbReference type="InterPro" id="IPR001525">
    <property type="entry name" value="C5_MeTfrase"/>
</dbReference>
<dbReference type="InterPro" id="IPR029063">
    <property type="entry name" value="SAM-dependent_MTases_sf"/>
</dbReference>
<dbReference type="Proteomes" id="UP000515838">
    <property type="component" value="Chromosome"/>
</dbReference>
<evidence type="ECO:0000256" key="1">
    <source>
        <dbReference type="ARBA" id="ARBA00022603"/>
    </source>
</evidence>
<protein>
    <recommendedName>
        <fullName evidence="8">Cytosine-specific methyltransferase</fullName>
        <ecNumber evidence="8">2.1.1.37</ecNumber>
    </recommendedName>
</protein>
<dbReference type="InterPro" id="IPR018117">
    <property type="entry name" value="C5_DNA_meth_AS"/>
</dbReference>
<dbReference type="EMBL" id="CP060731">
    <property type="protein sequence ID" value="QNN78409.1"/>
    <property type="molecule type" value="Genomic_DNA"/>
</dbReference>
<evidence type="ECO:0000313" key="9">
    <source>
        <dbReference type="EMBL" id="QNN78409.1"/>
    </source>
</evidence>
<comment type="similarity">
    <text evidence="6 7">Belongs to the class I-like SAM-binding methyltransferase superfamily. C5-methyltransferase family.</text>
</comment>
<dbReference type="GO" id="GO:0003677">
    <property type="term" value="F:DNA binding"/>
    <property type="evidence" value="ECO:0007669"/>
    <property type="project" value="TreeGrafter"/>
</dbReference>
<dbReference type="GO" id="GO:0009307">
    <property type="term" value="P:DNA restriction-modification system"/>
    <property type="evidence" value="ECO:0007669"/>
    <property type="project" value="UniProtKB-KW"/>
</dbReference>
<dbReference type="GO" id="GO:0032259">
    <property type="term" value="P:methylation"/>
    <property type="evidence" value="ECO:0007669"/>
    <property type="project" value="UniProtKB-KW"/>
</dbReference>
<name>A0A7G9TE84_PSEMX</name>
<reference evidence="9 10" key="1">
    <citation type="submission" date="2020-08" db="EMBL/GenBank/DDBJ databases">
        <title>Streptomycin Non-resistant strain, P. mexicana.</title>
        <authorList>
            <person name="Ganesh-Kumar S."/>
            <person name="Zhe T."/>
            <person name="Yu Z."/>
            <person name="Min Y."/>
        </authorList>
    </citation>
    <scope>NUCLEOTIDE SEQUENCE [LARGE SCALE GENOMIC DNA]</scope>
    <source>
        <strain evidence="9 10">GTZY2</strain>
    </source>
</reference>
<dbReference type="PROSITE" id="PS00095">
    <property type="entry name" value="C5_MTASE_2"/>
    <property type="match status" value="1"/>
</dbReference>
<keyword evidence="1 6" id="KW-0489">Methyltransferase</keyword>
<keyword evidence="4" id="KW-0680">Restriction system</keyword>
<keyword evidence="3 6" id="KW-0949">S-adenosyl-L-methionine</keyword>
<dbReference type="NCBIfam" id="TIGR00675">
    <property type="entry name" value="dcm"/>
    <property type="match status" value="1"/>
</dbReference>
<sequence>MKKQTSAPSPTFIDLFSGCGGLSLGLSQAGWQGLFAVERATDAFETFRANFLDVRSRHRFHWPKWLGQRAHSIDEVLEGHRGDLEALRGSVDLIAGGPPCQGFSFAGKRNGADPRNKMFERYVSFVDIIRPKFLVLENVPGMNVAHAARGKSGRSQVTYYTKLIGALSDLGYEASGGMELDAAEFGVPQRRKRLVVVGIRSDIAKGLQSGYAEVFERIRAAGAKQLAEYGNGKVVSAEQAISDLVVGSGRMGKQRTIAYADIGARRGYAQLNYEGPSGTAYQTLMNEGVPVGEMDSMRLANHRKDVEARFAKILARCRRGVNLSSEDRERFGMLKHRTVPMSPVQPAPTLTTLPDDVLHYSDPRILTVRECARLQSFPDWFIFKGKYTTGGERRRVECPRYTQVGNAVPPLLARAVGVGVLDALQAVQKRIAPASKTDGRKVTLVKRAVALAGR</sequence>
<dbReference type="PROSITE" id="PS00094">
    <property type="entry name" value="C5_MTASE_1"/>
    <property type="match status" value="1"/>
</dbReference>
<evidence type="ECO:0000313" key="10">
    <source>
        <dbReference type="Proteomes" id="UP000515838"/>
    </source>
</evidence>
<comment type="catalytic activity">
    <reaction evidence="5 8">
        <text>a 2'-deoxycytidine in DNA + S-adenosyl-L-methionine = a 5-methyl-2'-deoxycytidine in DNA + S-adenosyl-L-homocysteine + H(+)</text>
        <dbReference type="Rhea" id="RHEA:13681"/>
        <dbReference type="Rhea" id="RHEA-COMP:11369"/>
        <dbReference type="Rhea" id="RHEA-COMP:11370"/>
        <dbReference type="ChEBI" id="CHEBI:15378"/>
        <dbReference type="ChEBI" id="CHEBI:57856"/>
        <dbReference type="ChEBI" id="CHEBI:59789"/>
        <dbReference type="ChEBI" id="CHEBI:85452"/>
        <dbReference type="ChEBI" id="CHEBI:85454"/>
        <dbReference type="EC" id="2.1.1.37"/>
    </reaction>
</comment>
<dbReference type="PRINTS" id="PR00105">
    <property type="entry name" value="C5METTRFRASE"/>
</dbReference>
<dbReference type="GO" id="GO:0003886">
    <property type="term" value="F:DNA (cytosine-5-)-methyltransferase activity"/>
    <property type="evidence" value="ECO:0007669"/>
    <property type="project" value="UniProtKB-EC"/>
</dbReference>
<evidence type="ECO:0000256" key="5">
    <source>
        <dbReference type="ARBA" id="ARBA00047422"/>
    </source>
</evidence>
<evidence type="ECO:0000256" key="6">
    <source>
        <dbReference type="PROSITE-ProRule" id="PRU01016"/>
    </source>
</evidence>
<proteinExistence type="inferred from homology"/>
<dbReference type="AlphaFoldDB" id="A0A7G9TE84"/>
<gene>
    <name evidence="9" type="ORF">IAE60_02935</name>
</gene>
<dbReference type="InterPro" id="IPR050390">
    <property type="entry name" value="C5-Methyltransferase"/>
</dbReference>
<dbReference type="PROSITE" id="PS51679">
    <property type="entry name" value="SAM_MT_C5"/>
    <property type="match status" value="1"/>
</dbReference>
<dbReference type="RefSeq" id="WP_187573797.1">
    <property type="nucleotide sequence ID" value="NZ_CP060731.1"/>
</dbReference>
<dbReference type="Pfam" id="PF00145">
    <property type="entry name" value="DNA_methylase"/>
    <property type="match status" value="1"/>
</dbReference>
<feature type="active site" evidence="6">
    <location>
        <position position="100"/>
    </location>
</feature>
<dbReference type="Gene3D" id="3.40.50.150">
    <property type="entry name" value="Vaccinia Virus protein VP39"/>
    <property type="match status" value="1"/>
</dbReference>
<evidence type="ECO:0000256" key="4">
    <source>
        <dbReference type="ARBA" id="ARBA00022747"/>
    </source>
</evidence>
<dbReference type="PANTHER" id="PTHR10629">
    <property type="entry name" value="CYTOSINE-SPECIFIC METHYLTRANSFERASE"/>
    <property type="match status" value="1"/>
</dbReference>
<dbReference type="Gene3D" id="3.90.120.10">
    <property type="entry name" value="DNA Methylase, subunit A, domain 2"/>
    <property type="match status" value="1"/>
</dbReference>
<organism evidence="9 10">
    <name type="scientific">Pseudoxanthomonas mexicana</name>
    <dbReference type="NCBI Taxonomy" id="128785"/>
    <lineage>
        <taxon>Bacteria</taxon>
        <taxon>Pseudomonadati</taxon>
        <taxon>Pseudomonadota</taxon>
        <taxon>Gammaproteobacteria</taxon>
        <taxon>Lysobacterales</taxon>
        <taxon>Lysobacteraceae</taxon>
        <taxon>Pseudoxanthomonas</taxon>
    </lineage>
</organism>
<dbReference type="REBASE" id="442803">
    <property type="entry name" value="M.PmeGTZY2ORF2935P"/>
</dbReference>
<dbReference type="PANTHER" id="PTHR10629:SF52">
    <property type="entry name" value="DNA (CYTOSINE-5)-METHYLTRANSFERASE 1"/>
    <property type="match status" value="1"/>
</dbReference>
<dbReference type="GeneID" id="81469904"/>
<evidence type="ECO:0000256" key="3">
    <source>
        <dbReference type="ARBA" id="ARBA00022691"/>
    </source>
</evidence>